<gene>
    <name evidence="1" type="ORF">Nmn1133_13310</name>
</gene>
<organism evidence="1 2">
    <name type="scientific">Halosegnis longus</name>
    <dbReference type="NCBI Taxonomy" id="2216012"/>
    <lineage>
        <taxon>Archaea</taxon>
        <taxon>Methanobacteriati</taxon>
        <taxon>Methanobacteriota</taxon>
        <taxon>Stenosarchaea group</taxon>
        <taxon>Halobacteria</taxon>
        <taxon>Halobacteriales</taxon>
        <taxon>Natronomonadaceae</taxon>
        <taxon>Halosegnis</taxon>
    </lineage>
</organism>
<keyword evidence="2" id="KW-1185">Reference proteome</keyword>
<dbReference type="EMBL" id="RJJC01000002">
    <property type="protein sequence ID" value="RNJ22611.1"/>
    <property type="molecule type" value="Genomic_DNA"/>
</dbReference>
<proteinExistence type="predicted"/>
<protein>
    <submittedName>
        <fullName evidence="1">Uncharacterized protein</fullName>
    </submittedName>
</protein>
<sequence>MSTTYDESELPPESITIDDKTWTKEKFDTASYQWVRPMRESEFDWDPENVSLVGTEEPIRVVELQYRDEVWNVSAAETAGPEYHRPGFTELISGDYTFQTRELQEAADKVREFVKQLS</sequence>
<dbReference type="RefSeq" id="WP_123124718.1">
    <property type="nucleotide sequence ID" value="NZ_RJJC01000002.1"/>
</dbReference>
<evidence type="ECO:0000313" key="2">
    <source>
        <dbReference type="Proteomes" id="UP000270581"/>
    </source>
</evidence>
<dbReference type="AlphaFoldDB" id="A0AAJ4R6B0"/>
<dbReference type="Proteomes" id="UP000270581">
    <property type="component" value="Unassembled WGS sequence"/>
</dbReference>
<accession>A0AAJ4R6B0</accession>
<name>A0AAJ4R6B0_9EURY</name>
<comment type="caution">
    <text evidence="1">The sequence shown here is derived from an EMBL/GenBank/DDBJ whole genome shotgun (WGS) entry which is preliminary data.</text>
</comment>
<reference evidence="1 2" key="1">
    <citation type="submission" date="2018-11" db="EMBL/GenBank/DDBJ databases">
        <title>Genome sequences of Natronomonas sp. CBA1133.</title>
        <authorList>
            <person name="Roh S.W."/>
            <person name="Cha I.-T."/>
        </authorList>
    </citation>
    <scope>NUCLEOTIDE SEQUENCE [LARGE SCALE GENOMIC DNA]</scope>
    <source>
        <strain evidence="1 2">CBA1133</strain>
    </source>
</reference>
<evidence type="ECO:0000313" key="1">
    <source>
        <dbReference type="EMBL" id="RNJ22611.1"/>
    </source>
</evidence>